<gene>
    <name evidence="2" type="ORF">DY000_02044699</name>
</gene>
<feature type="compositionally biased region" description="Polar residues" evidence="1">
    <location>
        <begin position="72"/>
        <end position="89"/>
    </location>
</feature>
<dbReference type="Proteomes" id="UP000266723">
    <property type="component" value="Unassembled WGS sequence"/>
</dbReference>
<dbReference type="EMBL" id="QGKV02000297">
    <property type="protein sequence ID" value="KAF3607316.1"/>
    <property type="molecule type" value="Genomic_DNA"/>
</dbReference>
<evidence type="ECO:0000313" key="3">
    <source>
        <dbReference type="Proteomes" id="UP000266723"/>
    </source>
</evidence>
<proteinExistence type="predicted"/>
<sequence length="98" mass="10546">MMETFPKTTVDVFALVLESGGSKSHDSVLSKPLNTTQNAICVLLPEYDNLGRLLTTAILSPTQGDQTKGAPTPTSHSALNRSASSTRIQSDADWRQDL</sequence>
<name>A0ABQ7EV82_BRACR</name>
<accession>A0ABQ7EV82</accession>
<reference evidence="2 3" key="1">
    <citation type="journal article" date="2020" name="BMC Genomics">
        <title>Intraspecific diversification of the crop wild relative Brassica cretica Lam. using demographic model selection.</title>
        <authorList>
            <person name="Kioukis A."/>
            <person name="Michalopoulou V.A."/>
            <person name="Briers L."/>
            <person name="Pirintsos S."/>
            <person name="Studholme D.J."/>
            <person name="Pavlidis P."/>
            <person name="Sarris P.F."/>
        </authorList>
    </citation>
    <scope>NUCLEOTIDE SEQUENCE [LARGE SCALE GENOMIC DNA]</scope>
    <source>
        <strain evidence="3">cv. PFS-1207/04</strain>
    </source>
</reference>
<organism evidence="2 3">
    <name type="scientific">Brassica cretica</name>
    <name type="common">Mustard</name>
    <dbReference type="NCBI Taxonomy" id="69181"/>
    <lineage>
        <taxon>Eukaryota</taxon>
        <taxon>Viridiplantae</taxon>
        <taxon>Streptophyta</taxon>
        <taxon>Embryophyta</taxon>
        <taxon>Tracheophyta</taxon>
        <taxon>Spermatophyta</taxon>
        <taxon>Magnoliopsida</taxon>
        <taxon>eudicotyledons</taxon>
        <taxon>Gunneridae</taxon>
        <taxon>Pentapetalae</taxon>
        <taxon>rosids</taxon>
        <taxon>malvids</taxon>
        <taxon>Brassicales</taxon>
        <taxon>Brassicaceae</taxon>
        <taxon>Brassiceae</taxon>
        <taxon>Brassica</taxon>
    </lineage>
</organism>
<comment type="caution">
    <text evidence="2">The sequence shown here is derived from an EMBL/GenBank/DDBJ whole genome shotgun (WGS) entry which is preliminary data.</text>
</comment>
<feature type="region of interest" description="Disordered" evidence="1">
    <location>
        <begin position="60"/>
        <end position="98"/>
    </location>
</feature>
<protein>
    <submittedName>
        <fullName evidence="2">Uncharacterized protein</fullName>
    </submittedName>
</protein>
<evidence type="ECO:0000256" key="1">
    <source>
        <dbReference type="SAM" id="MobiDB-lite"/>
    </source>
</evidence>
<keyword evidence="3" id="KW-1185">Reference proteome</keyword>
<evidence type="ECO:0000313" key="2">
    <source>
        <dbReference type="EMBL" id="KAF3607316.1"/>
    </source>
</evidence>